<sequence>MGEGQGSNLSGLSGRSWRLSPCLTLFRSSDRTRSGFAVSGSRVTATGERPPPAPLAAPPISSNISLRNSLTSLTISLTFKSTGIN</sequence>
<feature type="region of interest" description="Disordered" evidence="1">
    <location>
        <begin position="36"/>
        <end position="60"/>
    </location>
</feature>
<protein>
    <submittedName>
        <fullName evidence="2">Uncharacterized protein</fullName>
    </submittedName>
</protein>
<proteinExistence type="predicted"/>
<evidence type="ECO:0000313" key="2">
    <source>
        <dbReference type="Ensembl" id="ENSCSRP00000015317.1"/>
    </source>
</evidence>
<accession>A0A8C3SHL8</accession>
<reference evidence="2" key="2">
    <citation type="submission" date="2025-09" db="UniProtKB">
        <authorList>
            <consortium name="Ensembl"/>
        </authorList>
    </citation>
    <scope>IDENTIFICATION</scope>
</reference>
<evidence type="ECO:0000313" key="3">
    <source>
        <dbReference type="Proteomes" id="UP000694403"/>
    </source>
</evidence>
<organism evidence="2 3">
    <name type="scientific">Chelydra serpentina</name>
    <name type="common">Snapping turtle</name>
    <name type="synonym">Testudo serpentina</name>
    <dbReference type="NCBI Taxonomy" id="8475"/>
    <lineage>
        <taxon>Eukaryota</taxon>
        <taxon>Metazoa</taxon>
        <taxon>Chordata</taxon>
        <taxon>Craniata</taxon>
        <taxon>Vertebrata</taxon>
        <taxon>Euteleostomi</taxon>
        <taxon>Archelosauria</taxon>
        <taxon>Testudinata</taxon>
        <taxon>Testudines</taxon>
        <taxon>Cryptodira</taxon>
        <taxon>Durocryptodira</taxon>
        <taxon>Americhelydia</taxon>
        <taxon>Chelydroidea</taxon>
        <taxon>Chelydridae</taxon>
        <taxon>Chelydra</taxon>
    </lineage>
</organism>
<dbReference type="Ensembl" id="ENSCSRT00000015970.1">
    <property type="protein sequence ID" value="ENSCSRP00000015317.1"/>
    <property type="gene ID" value="ENSCSRG00000011687.1"/>
</dbReference>
<dbReference type="Proteomes" id="UP000694403">
    <property type="component" value="Unplaced"/>
</dbReference>
<reference evidence="2" key="1">
    <citation type="submission" date="2025-08" db="UniProtKB">
        <authorList>
            <consortium name="Ensembl"/>
        </authorList>
    </citation>
    <scope>IDENTIFICATION</scope>
</reference>
<evidence type="ECO:0000256" key="1">
    <source>
        <dbReference type="SAM" id="MobiDB-lite"/>
    </source>
</evidence>
<name>A0A8C3SHL8_CHESE</name>
<dbReference type="AlphaFoldDB" id="A0A8C3SHL8"/>
<keyword evidence="3" id="KW-1185">Reference proteome</keyword>